<comment type="caution">
    <text evidence="2">The sequence shown here is derived from an EMBL/GenBank/DDBJ whole genome shotgun (WGS) entry which is preliminary data.</text>
</comment>
<name>A0AB37UPL5_9CYAN</name>
<dbReference type="SUPFAM" id="SSF53335">
    <property type="entry name" value="S-adenosyl-L-methionine-dependent methyltransferases"/>
    <property type="match status" value="1"/>
</dbReference>
<protein>
    <recommendedName>
        <fullName evidence="1">Methyltransferase type 11 domain-containing protein</fullName>
    </recommendedName>
</protein>
<gene>
    <name evidence="2" type="ORF">DSM107010_13210</name>
</gene>
<dbReference type="AlphaFoldDB" id="A0AB37UPL5"/>
<organism evidence="2 3">
    <name type="scientific">Chroococcidiopsis cubana SAG 39.79</name>
    <dbReference type="NCBI Taxonomy" id="388085"/>
    <lineage>
        <taxon>Bacteria</taxon>
        <taxon>Bacillati</taxon>
        <taxon>Cyanobacteriota</taxon>
        <taxon>Cyanophyceae</taxon>
        <taxon>Chroococcidiopsidales</taxon>
        <taxon>Chroococcidiopsidaceae</taxon>
        <taxon>Chroococcidiopsis</taxon>
    </lineage>
</organism>
<dbReference type="InterPro" id="IPR013216">
    <property type="entry name" value="Methyltransf_11"/>
</dbReference>
<dbReference type="InterPro" id="IPR029063">
    <property type="entry name" value="SAM-dependent_MTases_sf"/>
</dbReference>
<keyword evidence="3" id="KW-1185">Reference proteome</keyword>
<dbReference type="Proteomes" id="UP000282574">
    <property type="component" value="Unassembled WGS sequence"/>
</dbReference>
<reference evidence="2 3" key="1">
    <citation type="journal article" date="2019" name="Genome Biol. Evol.">
        <title>Day and night: Metabolic profiles and evolutionary relationships of six axenic non-marine cyanobacteria.</title>
        <authorList>
            <person name="Will S.E."/>
            <person name="Henke P."/>
            <person name="Boedeker C."/>
            <person name="Huang S."/>
            <person name="Brinkmann H."/>
            <person name="Rohde M."/>
            <person name="Jarek M."/>
            <person name="Friedl T."/>
            <person name="Seufert S."/>
            <person name="Schumacher M."/>
            <person name="Overmann J."/>
            <person name="Neumann-Schaal M."/>
            <person name="Petersen J."/>
        </authorList>
    </citation>
    <scope>NUCLEOTIDE SEQUENCE [LARGE SCALE GENOMIC DNA]</scope>
    <source>
        <strain evidence="2 3">SAG 39.79</strain>
    </source>
</reference>
<evidence type="ECO:0000259" key="1">
    <source>
        <dbReference type="Pfam" id="PF08241"/>
    </source>
</evidence>
<feature type="domain" description="Methyltransferase type 11" evidence="1">
    <location>
        <begin position="154"/>
        <end position="222"/>
    </location>
</feature>
<sequence length="308" mass="35490">MIHNSKHDFIKYLPHTIAKGLVPYGIYNFLKKGRTSSYTNLLNSYHKSQKIPFSSGYQEAKLEFIQSTISSKELFSCFVHQFFLPEGFGAFFDERVVEYPWIFANLNYNQNSKLLDVGPALNYKFCLDRLLSSNPNQEITMLSLTPDARCFYHNKVSYVLGDVRSLPFINNYFEQITCISTIEHVGMNNQRYGATVEHNPEDYIVALLEMKRVLKNSGALLITVPFGTYEDFGWFQQFDETMVNRIVEAFVPTEHSITYYKYTDKGWNLCSSDLCSSIRYNTHRSNDPLFYTSNPVCAGAVACIKLIK</sequence>
<dbReference type="RefSeq" id="WP_106169224.1">
    <property type="nucleotide sequence ID" value="NZ_RSCK01000007.1"/>
</dbReference>
<dbReference type="GO" id="GO:0008757">
    <property type="term" value="F:S-adenosylmethionine-dependent methyltransferase activity"/>
    <property type="evidence" value="ECO:0007669"/>
    <property type="project" value="InterPro"/>
</dbReference>
<dbReference type="EMBL" id="RSCK01000007">
    <property type="protein sequence ID" value="RUT13366.1"/>
    <property type="molecule type" value="Genomic_DNA"/>
</dbReference>
<dbReference type="Gene3D" id="3.40.50.150">
    <property type="entry name" value="Vaccinia Virus protein VP39"/>
    <property type="match status" value="1"/>
</dbReference>
<evidence type="ECO:0000313" key="2">
    <source>
        <dbReference type="EMBL" id="RUT13366.1"/>
    </source>
</evidence>
<dbReference type="Pfam" id="PF08241">
    <property type="entry name" value="Methyltransf_11"/>
    <property type="match status" value="1"/>
</dbReference>
<evidence type="ECO:0000313" key="3">
    <source>
        <dbReference type="Proteomes" id="UP000282574"/>
    </source>
</evidence>
<proteinExistence type="predicted"/>
<accession>A0AB37UPL5</accession>